<comment type="caution">
    <text evidence="4">The sequence shown here is derived from an EMBL/GenBank/DDBJ whole genome shotgun (WGS) entry which is preliminary data.</text>
</comment>
<sequence length="218" mass="21329">MAASWGGPLLLVGASGLAREVLPVAAEAGHEVLGILDDRHADLPPAIGGAPVLGPVTSAGEHPGARLLLCVGPSRSRAAVHERLGTGVTYGRVVDPSVRNPGGCPVGAGSILLAGVTITADATLGAHVVAMPNVTITHDCVVEDLATLAAGVSLGGGVRVGRAAYLGMNASVHPGVRIGAGAVVGMGAVVLTDVPDGETWAGVPARRLLSGSPVGATP</sequence>
<keyword evidence="2" id="KW-0677">Repeat</keyword>
<dbReference type="Pfam" id="PF00132">
    <property type="entry name" value="Hexapep"/>
    <property type="match status" value="1"/>
</dbReference>
<dbReference type="InterPro" id="IPR050179">
    <property type="entry name" value="Trans_hexapeptide_repeat"/>
</dbReference>
<dbReference type="EMBL" id="JBIRYI010000008">
    <property type="protein sequence ID" value="MFI2488158.1"/>
    <property type="molecule type" value="Genomic_DNA"/>
</dbReference>
<evidence type="ECO:0000313" key="4">
    <source>
        <dbReference type="EMBL" id="MFI2488158.1"/>
    </source>
</evidence>
<dbReference type="CDD" id="cd03360">
    <property type="entry name" value="LbH_AT_putative"/>
    <property type="match status" value="1"/>
</dbReference>
<gene>
    <name evidence="4" type="ORF">ACH47X_14675</name>
</gene>
<name>A0ABW7XKU8_9MICO</name>
<dbReference type="Proteomes" id="UP001611580">
    <property type="component" value="Unassembled WGS sequence"/>
</dbReference>
<dbReference type="InterPro" id="IPR001451">
    <property type="entry name" value="Hexapep"/>
</dbReference>
<keyword evidence="1" id="KW-0808">Transferase</keyword>
<proteinExistence type="predicted"/>
<evidence type="ECO:0000259" key="3">
    <source>
        <dbReference type="Pfam" id="PF17836"/>
    </source>
</evidence>
<dbReference type="NCBIfam" id="TIGR03570">
    <property type="entry name" value="NeuD_NnaD"/>
    <property type="match status" value="1"/>
</dbReference>
<dbReference type="InterPro" id="IPR020019">
    <property type="entry name" value="AcTrfase_PglD-like"/>
</dbReference>
<feature type="domain" description="PglD N-terminal" evidence="3">
    <location>
        <begin position="9"/>
        <end position="83"/>
    </location>
</feature>
<dbReference type="Gene3D" id="2.160.10.10">
    <property type="entry name" value="Hexapeptide repeat proteins"/>
    <property type="match status" value="1"/>
</dbReference>
<dbReference type="Pfam" id="PF17836">
    <property type="entry name" value="PglD_N"/>
    <property type="match status" value="1"/>
</dbReference>
<evidence type="ECO:0000256" key="2">
    <source>
        <dbReference type="ARBA" id="ARBA00022737"/>
    </source>
</evidence>
<dbReference type="Gene3D" id="3.40.50.20">
    <property type="match status" value="1"/>
</dbReference>
<dbReference type="PROSITE" id="PS00101">
    <property type="entry name" value="HEXAPEP_TRANSFERASES"/>
    <property type="match status" value="1"/>
</dbReference>
<dbReference type="InterPro" id="IPR018357">
    <property type="entry name" value="Hexapep_transf_CS"/>
</dbReference>
<dbReference type="InterPro" id="IPR011004">
    <property type="entry name" value="Trimer_LpxA-like_sf"/>
</dbReference>
<accession>A0ABW7XKU8</accession>
<evidence type="ECO:0000313" key="5">
    <source>
        <dbReference type="Proteomes" id="UP001611580"/>
    </source>
</evidence>
<evidence type="ECO:0000256" key="1">
    <source>
        <dbReference type="ARBA" id="ARBA00022679"/>
    </source>
</evidence>
<protein>
    <submittedName>
        <fullName evidence="4">NeuD/PglB/VioB family sugar acetyltransferase</fullName>
    </submittedName>
</protein>
<reference evidence="4 5" key="1">
    <citation type="submission" date="2024-10" db="EMBL/GenBank/DDBJ databases">
        <title>The Natural Products Discovery Center: Release of the First 8490 Sequenced Strains for Exploring Actinobacteria Biosynthetic Diversity.</title>
        <authorList>
            <person name="Kalkreuter E."/>
            <person name="Kautsar S.A."/>
            <person name="Yang D."/>
            <person name="Bader C.D."/>
            <person name="Teijaro C.N."/>
            <person name="Fluegel L."/>
            <person name="Davis C.M."/>
            <person name="Simpson J.R."/>
            <person name="Lauterbach L."/>
            <person name="Steele A.D."/>
            <person name="Gui C."/>
            <person name="Meng S."/>
            <person name="Li G."/>
            <person name="Viehrig K."/>
            <person name="Ye F."/>
            <person name="Su P."/>
            <person name="Kiefer A.F."/>
            <person name="Nichols A."/>
            <person name="Cepeda A.J."/>
            <person name="Yan W."/>
            <person name="Fan B."/>
            <person name="Jiang Y."/>
            <person name="Adhikari A."/>
            <person name="Zheng C.-J."/>
            <person name="Schuster L."/>
            <person name="Cowan T.M."/>
            <person name="Smanski M.J."/>
            <person name="Chevrette M.G."/>
            <person name="De Carvalho L.P.S."/>
            <person name="Shen B."/>
        </authorList>
    </citation>
    <scope>NUCLEOTIDE SEQUENCE [LARGE SCALE GENOMIC DNA]</scope>
    <source>
        <strain evidence="4 5">NPDC019481</strain>
    </source>
</reference>
<dbReference type="InterPro" id="IPR041561">
    <property type="entry name" value="PglD_N"/>
</dbReference>
<keyword evidence="5" id="KW-1185">Reference proteome</keyword>
<dbReference type="PANTHER" id="PTHR43300:SF7">
    <property type="entry name" value="UDP-N-ACETYLBACILLOSAMINE N-ACETYLTRANSFERASE"/>
    <property type="match status" value="1"/>
</dbReference>
<dbReference type="RefSeq" id="WP_397405359.1">
    <property type="nucleotide sequence ID" value="NZ_JBIRYI010000008.1"/>
</dbReference>
<organism evidence="4 5">
    <name type="scientific">Promicromonospora kroppenstedtii</name>
    <dbReference type="NCBI Taxonomy" id="440482"/>
    <lineage>
        <taxon>Bacteria</taxon>
        <taxon>Bacillati</taxon>
        <taxon>Actinomycetota</taxon>
        <taxon>Actinomycetes</taxon>
        <taxon>Micrococcales</taxon>
        <taxon>Promicromonosporaceae</taxon>
        <taxon>Promicromonospora</taxon>
    </lineage>
</organism>
<dbReference type="SUPFAM" id="SSF51161">
    <property type="entry name" value="Trimeric LpxA-like enzymes"/>
    <property type="match status" value="1"/>
</dbReference>
<dbReference type="PANTHER" id="PTHR43300">
    <property type="entry name" value="ACETYLTRANSFERASE"/>
    <property type="match status" value="1"/>
</dbReference>